<comment type="caution">
    <text evidence="1">The sequence shown here is derived from an EMBL/GenBank/DDBJ whole genome shotgun (WGS) entry which is preliminary data.</text>
</comment>
<evidence type="ECO:0000313" key="1">
    <source>
        <dbReference type="EMBL" id="CAG8646078.1"/>
    </source>
</evidence>
<evidence type="ECO:0000313" key="2">
    <source>
        <dbReference type="Proteomes" id="UP000789759"/>
    </source>
</evidence>
<proteinExistence type="predicted"/>
<organism evidence="1 2">
    <name type="scientific">Cetraspora pellucida</name>
    <dbReference type="NCBI Taxonomy" id="1433469"/>
    <lineage>
        <taxon>Eukaryota</taxon>
        <taxon>Fungi</taxon>
        <taxon>Fungi incertae sedis</taxon>
        <taxon>Mucoromycota</taxon>
        <taxon>Glomeromycotina</taxon>
        <taxon>Glomeromycetes</taxon>
        <taxon>Diversisporales</taxon>
        <taxon>Gigasporaceae</taxon>
        <taxon>Cetraspora</taxon>
    </lineage>
</organism>
<reference evidence="1" key="1">
    <citation type="submission" date="2021-06" db="EMBL/GenBank/DDBJ databases">
        <authorList>
            <person name="Kallberg Y."/>
            <person name="Tangrot J."/>
            <person name="Rosling A."/>
        </authorList>
    </citation>
    <scope>NUCLEOTIDE SEQUENCE</scope>
    <source>
        <strain evidence="1">FL966</strain>
    </source>
</reference>
<accession>A0A9N9DPJ1</accession>
<protein>
    <submittedName>
        <fullName evidence="1">4718_t:CDS:1</fullName>
    </submittedName>
</protein>
<keyword evidence="2" id="KW-1185">Reference proteome</keyword>
<feature type="non-terminal residue" evidence="1">
    <location>
        <position position="1"/>
    </location>
</feature>
<dbReference type="EMBL" id="CAJVQA010006771">
    <property type="protein sequence ID" value="CAG8646078.1"/>
    <property type="molecule type" value="Genomic_DNA"/>
</dbReference>
<gene>
    <name evidence="1" type="ORF">CPELLU_LOCUS9096</name>
</gene>
<dbReference type="Proteomes" id="UP000789759">
    <property type="component" value="Unassembled WGS sequence"/>
</dbReference>
<dbReference type="AlphaFoldDB" id="A0A9N9DPJ1"/>
<name>A0A9N9DPJ1_9GLOM</name>
<sequence>MKRKAVNTEKKNERVAEQEALKYLGYDASSDNWHDLDNTWAKNFLKAKKIIDQKAYVALKEKVRFLFDKGHTERGDQGMRKREFT</sequence>